<feature type="transmembrane region" description="Helical" evidence="8">
    <location>
        <begin position="362"/>
        <end position="385"/>
    </location>
</feature>
<dbReference type="GO" id="GO:0008519">
    <property type="term" value="F:ammonium channel activity"/>
    <property type="evidence" value="ECO:0007669"/>
    <property type="project" value="InterPro"/>
</dbReference>
<proteinExistence type="inferred from homology"/>
<feature type="transmembrane region" description="Helical" evidence="8">
    <location>
        <begin position="131"/>
        <end position="151"/>
    </location>
</feature>
<keyword evidence="6 8" id="KW-0472">Membrane</keyword>
<sequence length="490" mass="52865">MVDAEPNYANTSFMLVAAILVFIMIPGLGYFYSGMTSSKSALSLVFLSMLSLAVVPLQWFIWGYSLALSPTGGPFMGNLHHAFLMGVNNDPHPNAPTVPSTVYAIYQCMFSVITPALALGATAERVRLRPALVYLFVWSTLVYDPIAYWTWAPNGFLNKAGVLDYAGGAPVEIASGFAALAYAMVLGRRWGLGEIDYKPHNYFNIMLGTALLWFGWFGFNGGGAGATARAGQAVISTHLAAAAGGLSWLLLQYRHERKLSSFGFCCGAVGGMVAITPACGFVSSWAAVVIGIVTGVVSHLCVEIKDKYWFDDALDVFAVHGVGGLIGTLLTGAFADKHIAALDGTTVIAGGWINGHWKQMLIQLWACGVGAAWSFVVTYLILVIMDRIPYLKLRMDPEQEKLGSDVAEMGEYGYEYINGSGSNHGSAFPASDDSSQYSNGAQKGHPVVRHDDTNIHVNLGRNYDDIAFPMHAITRVEVPTPRTVEMADRE</sequence>
<dbReference type="InterPro" id="IPR018047">
    <property type="entry name" value="Ammonium_transpt_CS"/>
</dbReference>
<feature type="transmembrane region" description="Helical" evidence="8">
    <location>
        <begin position="231"/>
        <end position="251"/>
    </location>
</feature>
<evidence type="ECO:0000256" key="4">
    <source>
        <dbReference type="ARBA" id="ARBA00022692"/>
    </source>
</evidence>
<comment type="caution">
    <text evidence="11">The sequence shown here is derived from an EMBL/GenBank/DDBJ whole genome shotgun (WGS) entry which is preliminary data.</text>
</comment>
<feature type="transmembrane region" description="Helical" evidence="8">
    <location>
        <begin position="314"/>
        <end position="335"/>
    </location>
</feature>
<feature type="compositionally biased region" description="Polar residues" evidence="9">
    <location>
        <begin position="432"/>
        <end position="441"/>
    </location>
</feature>
<dbReference type="Gene3D" id="1.10.3430.10">
    <property type="entry name" value="Ammonium transporter AmtB like domains"/>
    <property type="match status" value="1"/>
</dbReference>
<gene>
    <name evidence="11" type="ORF">IWQ60_011679</name>
</gene>
<comment type="similarity">
    <text evidence="2 8">Belongs to the ammonia transporter channel (TC 1.A.11.2) family.</text>
</comment>
<dbReference type="EMBL" id="JANBPT010001390">
    <property type="protein sequence ID" value="KAJ1908424.1"/>
    <property type="molecule type" value="Genomic_DNA"/>
</dbReference>
<feature type="transmembrane region" description="Helical" evidence="8">
    <location>
        <begin position="282"/>
        <end position="302"/>
    </location>
</feature>
<keyword evidence="12" id="KW-1185">Reference proteome</keyword>
<dbReference type="PANTHER" id="PTHR43029">
    <property type="entry name" value="AMMONIUM TRANSPORTER MEP2"/>
    <property type="match status" value="1"/>
</dbReference>
<dbReference type="Pfam" id="PF00909">
    <property type="entry name" value="Ammonium_transp"/>
    <property type="match status" value="1"/>
</dbReference>
<name>A0A9W7ZMQ9_9FUNG</name>
<dbReference type="InterPro" id="IPR029020">
    <property type="entry name" value="Ammonium/urea_transptr"/>
</dbReference>
<accession>A0A9W7ZMQ9</accession>
<feature type="transmembrane region" description="Helical" evidence="8">
    <location>
        <begin position="171"/>
        <end position="190"/>
    </location>
</feature>
<keyword evidence="4 8" id="KW-0812">Transmembrane</keyword>
<evidence type="ECO:0000256" key="2">
    <source>
        <dbReference type="ARBA" id="ARBA00005887"/>
    </source>
</evidence>
<evidence type="ECO:0000256" key="8">
    <source>
        <dbReference type="RuleBase" id="RU362002"/>
    </source>
</evidence>
<dbReference type="InterPro" id="IPR024041">
    <property type="entry name" value="NH4_transpt_AmtB-like_dom"/>
</dbReference>
<feature type="transmembrane region" description="Helical" evidence="8">
    <location>
        <begin position="101"/>
        <end position="119"/>
    </location>
</feature>
<protein>
    <recommendedName>
        <fullName evidence="8">Ammonium transporter</fullName>
    </recommendedName>
</protein>
<dbReference type="Proteomes" id="UP001150569">
    <property type="component" value="Unassembled WGS sequence"/>
</dbReference>
<keyword evidence="3 8" id="KW-0813">Transport</keyword>
<keyword evidence="7 8" id="KW-0924">Ammonia transport</keyword>
<evidence type="ECO:0000256" key="6">
    <source>
        <dbReference type="ARBA" id="ARBA00023136"/>
    </source>
</evidence>
<feature type="transmembrane region" description="Helical" evidence="8">
    <location>
        <begin position="202"/>
        <end position="219"/>
    </location>
</feature>
<feature type="transmembrane region" description="Helical" evidence="8">
    <location>
        <begin position="12"/>
        <end position="32"/>
    </location>
</feature>
<feature type="transmembrane region" description="Helical" evidence="8">
    <location>
        <begin position="258"/>
        <end position="276"/>
    </location>
</feature>
<dbReference type="AlphaFoldDB" id="A0A9W7ZMQ9"/>
<dbReference type="SUPFAM" id="SSF111352">
    <property type="entry name" value="Ammonium transporter"/>
    <property type="match status" value="1"/>
</dbReference>
<dbReference type="PROSITE" id="PS01219">
    <property type="entry name" value="AMMONIUM_TRANSP"/>
    <property type="match status" value="1"/>
</dbReference>
<dbReference type="OrthoDB" id="534912at2759"/>
<evidence type="ECO:0000256" key="9">
    <source>
        <dbReference type="SAM" id="MobiDB-lite"/>
    </source>
</evidence>
<organism evidence="11 12">
    <name type="scientific">Tieghemiomyces parasiticus</name>
    <dbReference type="NCBI Taxonomy" id="78921"/>
    <lineage>
        <taxon>Eukaryota</taxon>
        <taxon>Fungi</taxon>
        <taxon>Fungi incertae sedis</taxon>
        <taxon>Zoopagomycota</taxon>
        <taxon>Kickxellomycotina</taxon>
        <taxon>Dimargaritomycetes</taxon>
        <taxon>Dimargaritales</taxon>
        <taxon>Dimargaritaceae</taxon>
        <taxon>Tieghemiomyces</taxon>
    </lineage>
</organism>
<evidence type="ECO:0000256" key="1">
    <source>
        <dbReference type="ARBA" id="ARBA00004141"/>
    </source>
</evidence>
<evidence type="ECO:0000256" key="7">
    <source>
        <dbReference type="ARBA" id="ARBA00023177"/>
    </source>
</evidence>
<evidence type="ECO:0000313" key="11">
    <source>
        <dbReference type="EMBL" id="KAJ1908424.1"/>
    </source>
</evidence>
<comment type="subcellular location">
    <subcellularLocation>
        <location evidence="8">Cell membrane</location>
        <topology evidence="8">Multi-pass membrane protein</topology>
    </subcellularLocation>
    <subcellularLocation>
        <location evidence="1">Membrane</location>
        <topology evidence="1">Multi-pass membrane protein</topology>
    </subcellularLocation>
</comment>
<reference evidence="11" key="1">
    <citation type="submission" date="2022-07" db="EMBL/GenBank/DDBJ databases">
        <title>Phylogenomic reconstructions and comparative analyses of Kickxellomycotina fungi.</title>
        <authorList>
            <person name="Reynolds N.K."/>
            <person name="Stajich J.E."/>
            <person name="Barry K."/>
            <person name="Grigoriev I.V."/>
            <person name="Crous P."/>
            <person name="Smith M.E."/>
        </authorList>
    </citation>
    <scope>NUCLEOTIDE SEQUENCE</scope>
    <source>
        <strain evidence="11">RSA 861</strain>
    </source>
</reference>
<evidence type="ECO:0000313" key="12">
    <source>
        <dbReference type="Proteomes" id="UP001150569"/>
    </source>
</evidence>
<evidence type="ECO:0000256" key="3">
    <source>
        <dbReference type="ARBA" id="ARBA00022448"/>
    </source>
</evidence>
<feature type="region of interest" description="Disordered" evidence="9">
    <location>
        <begin position="425"/>
        <end position="448"/>
    </location>
</feature>
<dbReference type="NCBIfam" id="TIGR00836">
    <property type="entry name" value="amt"/>
    <property type="match status" value="1"/>
</dbReference>
<feature type="domain" description="Ammonium transporter AmtB-like" evidence="10">
    <location>
        <begin position="13"/>
        <end position="414"/>
    </location>
</feature>
<dbReference type="GO" id="GO:0005886">
    <property type="term" value="C:plasma membrane"/>
    <property type="evidence" value="ECO:0007669"/>
    <property type="project" value="UniProtKB-SubCell"/>
</dbReference>
<dbReference type="PANTHER" id="PTHR43029:SF10">
    <property type="entry name" value="AMMONIUM TRANSPORTER MEP2"/>
    <property type="match status" value="1"/>
</dbReference>
<keyword evidence="5 8" id="KW-1133">Transmembrane helix</keyword>
<dbReference type="FunFam" id="1.10.3430.10:FF:000011">
    <property type="entry name" value="Ammonium transporter"/>
    <property type="match status" value="1"/>
</dbReference>
<dbReference type="InterPro" id="IPR001905">
    <property type="entry name" value="Ammonium_transpt"/>
</dbReference>
<evidence type="ECO:0000256" key="5">
    <source>
        <dbReference type="ARBA" id="ARBA00022989"/>
    </source>
</evidence>
<evidence type="ECO:0000259" key="10">
    <source>
        <dbReference type="Pfam" id="PF00909"/>
    </source>
</evidence>
<feature type="transmembrane region" description="Helical" evidence="8">
    <location>
        <begin position="44"/>
        <end position="62"/>
    </location>
</feature>